<gene>
    <name evidence="1" type="ORF">OHU27_16460</name>
</gene>
<reference evidence="1 2" key="1">
    <citation type="submission" date="2022-10" db="EMBL/GenBank/DDBJ databases">
        <title>The complete genomes of actinobacterial strains from the NBC collection.</title>
        <authorList>
            <person name="Joergensen T.S."/>
            <person name="Alvarez Arevalo M."/>
            <person name="Sterndorff E.B."/>
            <person name="Faurdal D."/>
            <person name="Vuksanovic O."/>
            <person name="Mourched A.-S."/>
            <person name="Charusanti P."/>
            <person name="Shaw S."/>
            <person name="Blin K."/>
            <person name="Weber T."/>
        </authorList>
    </citation>
    <scope>NUCLEOTIDE SEQUENCE [LARGE SCALE GENOMIC DNA]</scope>
    <source>
        <strain evidence="1 2">NBC_00206</strain>
    </source>
</reference>
<dbReference type="InterPro" id="IPR051797">
    <property type="entry name" value="TrmB-like"/>
</dbReference>
<proteinExistence type="predicted"/>
<protein>
    <submittedName>
        <fullName evidence="1">Helix-turn-helix transcriptional regulator</fullName>
    </submittedName>
</protein>
<sequence length="324" mass="36287">MSGLGLSAPEEAVYRHFLRNPDTSDDEIHTLLGLDRREVDPSVRRLCTLGVLHRTGPGALASADPETAVERLTDLCLRELHRELARVTQARHLVSELRQEQPREAASAPRVERLADVERIRARIDDLAFFAREEILSVEPYVELTPENIAHARPLDQRCLRRGVRIRSVVPGTALGHPPTAGYLRELSSRGAQIRVARTVTERVLVYDRSTALVPVDPDDTARGALLVREEGLVAQLLALFDKIWCDADPLPRLDENGDDRDRPTELEQRVLESMCRVSKDEVGARELGISVRTYRRHVADLMQVLGAAGRPQAALLARERGWI</sequence>
<dbReference type="InterPro" id="IPR036388">
    <property type="entry name" value="WH-like_DNA-bd_sf"/>
</dbReference>
<dbReference type="SUPFAM" id="SSF46894">
    <property type="entry name" value="C-terminal effector domain of the bipartite response regulators"/>
    <property type="match status" value="1"/>
</dbReference>
<name>A0ABZ1IXL5_9ACTN</name>
<dbReference type="EMBL" id="CP108125">
    <property type="protein sequence ID" value="WTO83932.1"/>
    <property type="molecule type" value="Genomic_DNA"/>
</dbReference>
<accession>A0ABZ1IXL5</accession>
<dbReference type="PANTHER" id="PTHR34293:SF1">
    <property type="entry name" value="HTH-TYPE TRANSCRIPTIONAL REGULATOR TRMBL2"/>
    <property type="match status" value="1"/>
</dbReference>
<dbReference type="RefSeq" id="WP_406257914.1">
    <property type="nucleotide sequence ID" value="NZ_CP108125.1"/>
</dbReference>
<dbReference type="Gene3D" id="1.10.10.10">
    <property type="entry name" value="Winged helix-like DNA-binding domain superfamily/Winged helix DNA-binding domain"/>
    <property type="match status" value="1"/>
</dbReference>
<evidence type="ECO:0000313" key="1">
    <source>
        <dbReference type="EMBL" id="WTO83932.1"/>
    </source>
</evidence>
<dbReference type="PANTHER" id="PTHR34293">
    <property type="entry name" value="HTH-TYPE TRANSCRIPTIONAL REGULATOR TRMBL2"/>
    <property type="match status" value="1"/>
</dbReference>
<organism evidence="1 2">
    <name type="scientific">Streptomyces nigra</name>
    <dbReference type="NCBI Taxonomy" id="1827580"/>
    <lineage>
        <taxon>Bacteria</taxon>
        <taxon>Bacillati</taxon>
        <taxon>Actinomycetota</taxon>
        <taxon>Actinomycetes</taxon>
        <taxon>Kitasatosporales</taxon>
        <taxon>Streptomycetaceae</taxon>
        <taxon>Streptomyces</taxon>
    </lineage>
</organism>
<evidence type="ECO:0000313" key="2">
    <source>
        <dbReference type="Proteomes" id="UP001622690"/>
    </source>
</evidence>
<dbReference type="InterPro" id="IPR016032">
    <property type="entry name" value="Sig_transdc_resp-reg_C-effctor"/>
</dbReference>
<keyword evidence="2" id="KW-1185">Reference proteome</keyword>
<dbReference type="Proteomes" id="UP001622690">
    <property type="component" value="Chromosome"/>
</dbReference>